<evidence type="ECO:0000313" key="5">
    <source>
        <dbReference type="EMBL" id="SEJ15314.1"/>
    </source>
</evidence>
<dbReference type="SUPFAM" id="SSF74653">
    <property type="entry name" value="TolA/TonB C-terminal domain"/>
    <property type="match status" value="1"/>
</dbReference>
<feature type="compositionally biased region" description="Basic and acidic residues" evidence="1">
    <location>
        <begin position="107"/>
        <end position="176"/>
    </location>
</feature>
<keyword evidence="2" id="KW-0812">Transmembrane</keyword>
<keyword evidence="6" id="KW-1185">Reference proteome</keyword>
<proteinExistence type="predicted"/>
<organism evidence="4 6">
    <name type="scientific">Myroides marinus</name>
    <dbReference type="NCBI Taxonomy" id="703342"/>
    <lineage>
        <taxon>Bacteria</taxon>
        <taxon>Pseudomonadati</taxon>
        <taxon>Bacteroidota</taxon>
        <taxon>Flavobacteriia</taxon>
        <taxon>Flavobacteriales</taxon>
        <taxon>Flavobacteriaceae</taxon>
        <taxon>Myroides</taxon>
    </lineage>
</organism>
<protein>
    <submittedName>
        <fullName evidence="4">Energy transducer TonB</fullName>
    </submittedName>
    <submittedName>
        <fullName evidence="5">Protein TonB</fullName>
    </submittedName>
</protein>
<sequence>MSKLNIFKKDWIDIVFEGRNKSYGAYQLRSENPKVTTIALIAGIVVFGLGIASPMIIRWAEGTLGITKVDKLDVPIEVIDVEMPELPEELPPPPPEEELPPPPPPVEEAKSVNDTKKFVEPEVAKKEDVKEEIAKQDDFKDADPGVKDAKGDKDKGEIKTGEGTGKADKGDPKPEVTGDGEDTNKVFVAVQVKAEYPGGMGAFNKQFISRFRTPDIDSGVKRIQVIVQFIVEKDGSLTDIKVARDPGYGAGKEAVRVLNSMPKWKPAIQNNKAVRSQFTLPITIQVQ</sequence>
<evidence type="ECO:0000313" key="7">
    <source>
        <dbReference type="Proteomes" id="UP000183077"/>
    </source>
</evidence>
<dbReference type="InterPro" id="IPR051045">
    <property type="entry name" value="TonB-dependent_transducer"/>
</dbReference>
<gene>
    <name evidence="4" type="ORF">AV926_12495</name>
    <name evidence="5" type="ORF">SAMN04488018_11436</name>
</gene>
<keyword evidence="2" id="KW-0472">Membrane</keyword>
<evidence type="ECO:0000256" key="1">
    <source>
        <dbReference type="SAM" id="MobiDB-lite"/>
    </source>
</evidence>
<dbReference type="RefSeq" id="WP_038984498.1">
    <property type="nucleotide sequence ID" value="NZ_FNYS01000014.1"/>
</dbReference>
<evidence type="ECO:0000256" key="2">
    <source>
        <dbReference type="SAM" id="Phobius"/>
    </source>
</evidence>
<dbReference type="GO" id="GO:0098797">
    <property type="term" value="C:plasma membrane protein complex"/>
    <property type="evidence" value="ECO:0007669"/>
    <property type="project" value="TreeGrafter"/>
</dbReference>
<dbReference type="InterPro" id="IPR037682">
    <property type="entry name" value="TonB_C"/>
</dbReference>
<dbReference type="EMBL" id="LQNU01000065">
    <property type="protein sequence ID" value="KZE78268.1"/>
    <property type="molecule type" value="Genomic_DNA"/>
</dbReference>
<dbReference type="Proteomes" id="UP000183077">
    <property type="component" value="Unassembled WGS sequence"/>
</dbReference>
<dbReference type="PANTHER" id="PTHR33446">
    <property type="entry name" value="PROTEIN TONB-RELATED"/>
    <property type="match status" value="1"/>
</dbReference>
<evidence type="ECO:0000313" key="4">
    <source>
        <dbReference type="EMBL" id="KZE78268.1"/>
    </source>
</evidence>
<accession>A0A163XQ78</accession>
<feature type="compositionally biased region" description="Pro residues" evidence="1">
    <location>
        <begin position="89"/>
        <end position="106"/>
    </location>
</feature>
<dbReference type="GO" id="GO:0031992">
    <property type="term" value="F:energy transducer activity"/>
    <property type="evidence" value="ECO:0007669"/>
    <property type="project" value="TreeGrafter"/>
</dbReference>
<dbReference type="Proteomes" id="UP000076630">
    <property type="component" value="Unassembled WGS sequence"/>
</dbReference>
<evidence type="ECO:0000259" key="3">
    <source>
        <dbReference type="Pfam" id="PF03544"/>
    </source>
</evidence>
<keyword evidence="2" id="KW-1133">Transmembrane helix</keyword>
<reference evidence="4 6" key="1">
    <citation type="submission" date="2016-01" db="EMBL/GenBank/DDBJ databases">
        <title>Whole genome sequencing of Myroides marinus L41.</title>
        <authorList>
            <person name="Hong K.W."/>
        </authorList>
    </citation>
    <scope>NUCLEOTIDE SEQUENCE [LARGE SCALE GENOMIC DNA]</scope>
    <source>
        <strain evidence="4 6">L41</strain>
    </source>
</reference>
<evidence type="ECO:0000313" key="6">
    <source>
        <dbReference type="Proteomes" id="UP000076630"/>
    </source>
</evidence>
<dbReference type="EMBL" id="FNYS01000014">
    <property type="protein sequence ID" value="SEJ15314.1"/>
    <property type="molecule type" value="Genomic_DNA"/>
</dbReference>
<dbReference type="PANTHER" id="PTHR33446:SF2">
    <property type="entry name" value="PROTEIN TONB"/>
    <property type="match status" value="1"/>
</dbReference>
<dbReference type="GO" id="GO:0055085">
    <property type="term" value="P:transmembrane transport"/>
    <property type="evidence" value="ECO:0007669"/>
    <property type="project" value="InterPro"/>
</dbReference>
<feature type="domain" description="TonB C-terminal" evidence="3">
    <location>
        <begin position="224"/>
        <end position="282"/>
    </location>
</feature>
<name>A0A163XQ78_9FLAO</name>
<dbReference type="AlphaFoldDB" id="A0A163XQ78"/>
<reference evidence="5 7" key="2">
    <citation type="submission" date="2016-10" db="EMBL/GenBank/DDBJ databases">
        <authorList>
            <person name="de Groot N.N."/>
        </authorList>
    </citation>
    <scope>NUCLEOTIDE SEQUENCE [LARGE SCALE GENOMIC DNA]</scope>
    <source>
        <strain evidence="5 7">DSM 23048</strain>
    </source>
</reference>
<dbReference type="GeneID" id="82257857"/>
<dbReference type="Pfam" id="PF03544">
    <property type="entry name" value="TonB_C"/>
    <property type="match status" value="1"/>
</dbReference>
<feature type="region of interest" description="Disordered" evidence="1">
    <location>
        <begin position="85"/>
        <end position="181"/>
    </location>
</feature>
<dbReference type="Gene3D" id="3.30.1150.10">
    <property type="match status" value="1"/>
</dbReference>
<dbReference type="OrthoDB" id="1095452at2"/>
<feature type="transmembrane region" description="Helical" evidence="2">
    <location>
        <begin position="38"/>
        <end position="60"/>
    </location>
</feature>